<dbReference type="EMBL" id="SWFS01000415">
    <property type="protein sequence ID" value="KAA8905453.1"/>
    <property type="molecule type" value="Genomic_DNA"/>
</dbReference>
<accession>A0A642UU26</accession>
<evidence type="ECO:0000313" key="2">
    <source>
        <dbReference type="EMBL" id="KAA8905453.1"/>
    </source>
</evidence>
<dbReference type="AlphaFoldDB" id="A0A642UU26"/>
<keyword evidence="3" id="KW-1185">Reference proteome</keyword>
<evidence type="ECO:0000256" key="1">
    <source>
        <dbReference type="SAM" id="MobiDB-lite"/>
    </source>
</evidence>
<sequence length="291" mass="35198">MSSYKARERILDAYHWEDVLRRAIIDDEPALLKDIEERIHAYEEEVKRRPGVKSKPVHRNQRHKGPQDPLQNYNKPPEGVQLRMLQEDNKRLTYKRRVLRNFPDRLSKKVELDELYMDIFLIPEYRRQREMSIMNTRRMREMAKPPASRITHVTTPIGPFSLLQVSGYKQSPILGMQVRKALSDKRQQKIAKLEEYLKYAKQQAVWEKEIEKSRKHLETLTKQWCEPIEDAIARMKRGLERDRNRYLTYRKVLIRRKQMLQPILAKRHENKIKQWQNYNPPPLHPLSKRYK</sequence>
<feature type="region of interest" description="Disordered" evidence="1">
    <location>
        <begin position="46"/>
        <end position="77"/>
    </location>
</feature>
<dbReference type="VEuPathDB" id="FungiDB:TRICI_005299"/>
<name>A0A642UU26_9ASCO</name>
<protein>
    <submittedName>
        <fullName evidence="2">Uncharacterized protein</fullName>
    </submittedName>
</protein>
<reference evidence="2" key="1">
    <citation type="journal article" date="2019" name="G3 (Bethesda)">
        <title>Genome Assemblies of Two Rare Opportunistic Yeast Pathogens: Diutina rugosa (syn. Candida rugosa) and Trichomonascus ciferrii (syn. Candida ciferrii).</title>
        <authorList>
            <person name="Mixao V."/>
            <person name="Saus E."/>
            <person name="Hansen A.P."/>
            <person name="Lass-Florl C."/>
            <person name="Gabaldon T."/>
        </authorList>
    </citation>
    <scope>NUCLEOTIDE SEQUENCE</scope>
    <source>
        <strain evidence="2">CBS 4856</strain>
    </source>
</reference>
<dbReference type="Proteomes" id="UP000761534">
    <property type="component" value="Unassembled WGS sequence"/>
</dbReference>
<feature type="compositionally biased region" description="Basic residues" evidence="1">
    <location>
        <begin position="49"/>
        <end position="64"/>
    </location>
</feature>
<organism evidence="2 3">
    <name type="scientific">Trichomonascus ciferrii</name>
    <dbReference type="NCBI Taxonomy" id="44093"/>
    <lineage>
        <taxon>Eukaryota</taxon>
        <taxon>Fungi</taxon>
        <taxon>Dikarya</taxon>
        <taxon>Ascomycota</taxon>
        <taxon>Saccharomycotina</taxon>
        <taxon>Dipodascomycetes</taxon>
        <taxon>Dipodascales</taxon>
        <taxon>Trichomonascaceae</taxon>
        <taxon>Trichomonascus</taxon>
        <taxon>Trichomonascus ciferrii complex</taxon>
    </lineage>
</organism>
<gene>
    <name evidence="2" type="ORF">TRICI_005299</name>
</gene>
<comment type="caution">
    <text evidence="2">The sequence shown here is derived from an EMBL/GenBank/DDBJ whole genome shotgun (WGS) entry which is preliminary data.</text>
</comment>
<evidence type="ECO:0000313" key="3">
    <source>
        <dbReference type="Proteomes" id="UP000761534"/>
    </source>
</evidence>
<proteinExistence type="predicted"/>